<dbReference type="KEGG" id="mis:MICPUN_62964"/>
<keyword evidence="7 10" id="KW-0067">ATP-binding</keyword>
<keyword evidence="4" id="KW-0808">Transferase</keyword>
<dbReference type="SMART" id="SM00220">
    <property type="entry name" value="S_TKc"/>
    <property type="match status" value="1"/>
</dbReference>
<keyword evidence="5 10" id="KW-0547">Nucleotide-binding</keyword>
<dbReference type="PANTHER" id="PTHR44329">
    <property type="entry name" value="SERINE/THREONINE-PROTEIN KINASE TNNI3K-RELATED"/>
    <property type="match status" value="1"/>
</dbReference>
<keyword evidence="15" id="KW-1185">Reference proteome</keyword>
<evidence type="ECO:0000256" key="11">
    <source>
        <dbReference type="SAM" id="MobiDB-lite"/>
    </source>
</evidence>
<feature type="compositionally biased region" description="Gly residues" evidence="11">
    <location>
        <begin position="592"/>
        <end position="601"/>
    </location>
</feature>
<feature type="region of interest" description="Disordered" evidence="11">
    <location>
        <begin position="1054"/>
        <end position="1233"/>
    </location>
</feature>
<comment type="catalytic activity">
    <reaction evidence="9">
        <text>L-seryl-[protein] + ATP = O-phospho-L-seryl-[protein] + ADP + H(+)</text>
        <dbReference type="Rhea" id="RHEA:17989"/>
        <dbReference type="Rhea" id="RHEA-COMP:9863"/>
        <dbReference type="Rhea" id="RHEA-COMP:11604"/>
        <dbReference type="ChEBI" id="CHEBI:15378"/>
        <dbReference type="ChEBI" id="CHEBI:29999"/>
        <dbReference type="ChEBI" id="CHEBI:30616"/>
        <dbReference type="ChEBI" id="CHEBI:83421"/>
        <dbReference type="ChEBI" id="CHEBI:456216"/>
        <dbReference type="EC" id="2.7.11.1"/>
    </reaction>
</comment>
<dbReference type="CDD" id="cd13999">
    <property type="entry name" value="STKc_MAP3K-like"/>
    <property type="match status" value="1"/>
</dbReference>
<evidence type="ECO:0000256" key="3">
    <source>
        <dbReference type="ARBA" id="ARBA00022527"/>
    </source>
</evidence>
<feature type="region of interest" description="Disordered" evidence="11">
    <location>
        <begin position="490"/>
        <end position="679"/>
    </location>
</feature>
<dbReference type="InterPro" id="IPR008271">
    <property type="entry name" value="Ser/Thr_kinase_AS"/>
</dbReference>
<comment type="catalytic activity">
    <reaction evidence="8">
        <text>L-threonyl-[protein] + ATP = O-phospho-L-threonyl-[protein] + ADP + H(+)</text>
        <dbReference type="Rhea" id="RHEA:46608"/>
        <dbReference type="Rhea" id="RHEA-COMP:11060"/>
        <dbReference type="Rhea" id="RHEA-COMP:11605"/>
        <dbReference type="ChEBI" id="CHEBI:15378"/>
        <dbReference type="ChEBI" id="CHEBI:30013"/>
        <dbReference type="ChEBI" id="CHEBI:30616"/>
        <dbReference type="ChEBI" id="CHEBI:61977"/>
        <dbReference type="ChEBI" id="CHEBI:456216"/>
        <dbReference type="EC" id="2.7.11.1"/>
    </reaction>
</comment>
<feature type="compositionally biased region" description="Polar residues" evidence="11">
    <location>
        <begin position="11"/>
        <end position="34"/>
    </location>
</feature>
<dbReference type="InterPro" id="IPR011009">
    <property type="entry name" value="Kinase-like_dom_sf"/>
</dbReference>
<sequence length="1233" mass="130033">MSTLAIDVERTAQNGVTSSNEPSPVGSMTHSPTGRKSPFTEDRIASIVGKKTLRRESSRGSAGSLAGLGLAGDASAATSPYGSAPPSRRESIGDLSAADDNGGWRDDVDASAGDDAASVGGASVSSGMDGGRRRSLGRASGASSVMSFASTVSAGGGGSRAKPADTNLPGAPGRFLSWLPREPTLEGTLEKQKSEGYFGSISRMFGMTKRGWKMRHFVLYDNHLFWGRGFSRMYGYGTVLSAKPAPEEGETAFSLELVTHPKFSLRRGGYDSLDYMQRLYGLCCSTHGYSVRVMRAGTVLDRDRWISSLQRGLPPPDGTTRPNGTNTPTSPIDAIDSQEQSVFGLSTPKMSPRSSPEPPEVVAGGLARSPGSSENIAEKVEESGGFSPRVGIKKSPRAKAPATLEEAREQSGLWTPRDTTGAEAEAAAAWEAAAHAAMLSEAAAAEEELAREAEEEIKAKADAAKRVANRADSRGGGSVSFADALDSVLEDEARAESKTPKATPVPGGGGKPPRPGKGFPPKKHDSAQSINRSSSSSGSDEDVKDSARGSPEDSTSPADEPDSPEPDYDTADEALSDAGSARTVLGTDDKTSGGGGAGSTGRRGDSVPAEWLAANTGGVRRNRLKSQVPPVSVLRKTSSIEQKSRHSKGGSLHIADAIGLLGGGSGSNPEPTDGPGSLRRKVSFREEGEIESTKLYAPTPTKRNPQGVGQTSAKYAPFAARGDGGGVPGTINELDDPSFDEALAGQFGSFSQQRALQQAAGRWVIPPQELKLGRRIGSGSFGVVYTADWNGTEVALKQMHDKSLSASNVQEFSGEIRMMQGMRHPNIVLFLGAVIQAPRLSIVCELMPLGSLHALLHGKTQNGVELATNGRLRRQMAQDCARGMSYLHSRSPPVVHHDLKPANLLVDSHWTLKVSDFGMSRLKHNTYLSSKSPGGTPEWMAPEVLRNDPTDERSDVYSFAVILWELITLKYPWEELSSPVQIVVQVAFLHRRPKLPTWLPAEAVALLQQCWHKDPDERPAFSAILGALKAEMPEAWVDQPTESPKAAAFAELARKEQPFSGPISPQRPRRRDRAPSPSGSVNSVNSLASSVNDSLGGSLRSASPSIEGNFVTLTGLKPIKTPKPAKKKGSSALGPNHMSENGAAAAEEDDDDDDDEDVFKGFPGMGRVKVPGTARSAGSASANDGLRTPPMSPSRSAPGSSSSGGVKSPDMAAAAGVLPKLSPLKIVRKLPTK</sequence>
<accession>C1FJJ6</accession>
<evidence type="ECO:0000256" key="8">
    <source>
        <dbReference type="ARBA" id="ARBA00047899"/>
    </source>
</evidence>
<dbReference type="OMA" id="ELENCTM"/>
<dbReference type="Pfam" id="PF07714">
    <property type="entry name" value="PK_Tyr_Ser-Thr"/>
    <property type="match status" value="1"/>
</dbReference>
<dbReference type="GO" id="GO:0005737">
    <property type="term" value="C:cytoplasm"/>
    <property type="evidence" value="ECO:0007669"/>
    <property type="project" value="UniProtKB-ARBA"/>
</dbReference>
<dbReference type="InterPro" id="IPR001849">
    <property type="entry name" value="PH_domain"/>
</dbReference>
<feature type="compositionally biased region" description="Basic and acidic residues" evidence="11">
    <location>
        <begin position="461"/>
        <end position="473"/>
    </location>
</feature>
<evidence type="ECO:0000313" key="14">
    <source>
        <dbReference type="EMBL" id="ACO70358.1"/>
    </source>
</evidence>
<reference evidence="14 15" key="1">
    <citation type="journal article" date="2009" name="Science">
        <title>Green evolution and dynamic adaptations revealed by genomes of the marine picoeukaryotes Micromonas.</title>
        <authorList>
            <person name="Worden A.Z."/>
            <person name="Lee J.H."/>
            <person name="Mock T."/>
            <person name="Rouze P."/>
            <person name="Simmons M.P."/>
            <person name="Aerts A.L."/>
            <person name="Allen A.E."/>
            <person name="Cuvelier M.L."/>
            <person name="Derelle E."/>
            <person name="Everett M.V."/>
            <person name="Foulon E."/>
            <person name="Grimwood J."/>
            <person name="Gundlach H."/>
            <person name="Henrissat B."/>
            <person name="Napoli C."/>
            <person name="McDonald S.M."/>
            <person name="Parker M.S."/>
            <person name="Rombauts S."/>
            <person name="Salamov A."/>
            <person name="Von Dassow P."/>
            <person name="Badger J.H."/>
            <person name="Coutinho P.M."/>
            <person name="Demir E."/>
            <person name="Dubchak I."/>
            <person name="Gentemann C."/>
            <person name="Eikrem W."/>
            <person name="Gready J.E."/>
            <person name="John U."/>
            <person name="Lanier W."/>
            <person name="Lindquist E.A."/>
            <person name="Lucas S."/>
            <person name="Mayer K.F."/>
            <person name="Moreau H."/>
            <person name="Not F."/>
            <person name="Otillar R."/>
            <person name="Panaud O."/>
            <person name="Pangilinan J."/>
            <person name="Paulsen I."/>
            <person name="Piegu B."/>
            <person name="Poliakov A."/>
            <person name="Robbens S."/>
            <person name="Schmutz J."/>
            <person name="Toulza E."/>
            <person name="Wyss T."/>
            <person name="Zelensky A."/>
            <person name="Zhou K."/>
            <person name="Armbrust E.V."/>
            <person name="Bhattacharya D."/>
            <person name="Goodenough U.W."/>
            <person name="Van de Peer Y."/>
            <person name="Grigoriev I.V."/>
        </authorList>
    </citation>
    <scope>NUCLEOTIDE SEQUENCE [LARGE SCALE GENOMIC DNA]</scope>
    <source>
        <strain evidence="15">RCC299 / NOUM17</strain>
    </source>
</reference>
<evidence type="ECO:0000259" key="12">
    <source>
        <dbReference type="PROSITE" id="PS50003"/>
    </source>
</evidence>
<evidence type="ECO:0000256" key="6">
    <source>
        <dbReference type="ARBA" id="ARBA00022777"/>
    </source>
</evidence>
<feature type="compositionally biased region" description="Low complexity" evidence="11">
    <location>
        <begin position="1193"/>
        <end position="1209"/>
    </location>
</feature>
<dbReference type="PROSITE" id="PS50003">
    <property type="entry name" value="PH_DOMAIN"/>
    <property type="match status" value="1"/>
</dbReference>
<feature type="compositionally biased region" description="Low complexity" evidence="11">
    <location>
        <begin position="110"/>
        <end position="127"/>
    </location>
</feature>
<organism evidence="14 15">
    <name type="scientific">Micromonas commoda (strain RCC299 / NOUM17 / CCMP2709)</name>
    <name type="common">Picoplanktonic green alga</name>
    <dbReference type="NCBI Taxonomy" id="296587"/>
    <lineage>
        <taxon>Eukaryota</taxon>
        <taxon>Viridiplantae</taxon>
        <taxon>Chlorophyta</taxon>
        <taxon>Mamiellophyceae</taxon>
        <taxon>Mamiellales</taxon>
        <taxon>Mamiellaceae</taxon>
        <taxon>Micromonas</taxon>
    </lineage>
</organism>
<evidence type="ECO:0000256" key="1">
    <source>
        <dbReference type="ARBA" id="ARBA00010507"/>
    </source>
</evidence>
<keyword evidence="3" id="KW-0723">Serine/threonine-protein kinase</keyword>
<evidence type="ECO:0000256" key="7">
    <source>
        <dbReference type="ARBA" id="ARBA00022840"/>
    </source>
</evidence>
<evidence type="ECO:0000313" key="15">
    <source>
        <dbReference type="Proteomes" id="UP000002009"/>
    </source>
</evidence>
<evidence type="ECO:0000256" key="4">
    <source>
        <dbReference type="ARBA" id="ARBA00022679"/>
    </source>
</evidence>
<evidence type="ECO:0000256" key="10">
    <source>
        <dbReference type="PROSITE-ProRule" id="PRU10141"/>
    </source>
</evidence>
<feature type="compositionally biased region" description="Acidic residues" evidence="11">
    <location>
        <begin position="1146"/>
        <end position="1157"/>
    </location>
</feature>
<feature type="compositionally biased region" description="Low complexity" evidence="11">
    <location>
        <begin position="59"/>
        <end position="79"/>
    </location>
</feature>
<feature type="compositionally biased region" description="Low complexity" evidence="11">
    <location>
        <begin position="1075"/>
        <end position="1094"/>
    </location>
</feature>
<dbReference type="AlphaFoldDB" id="C1FJJ6"/>
<evidence type="ECO:0000256" key="9">
    <source>
        <dbReference type="ARBA" id="ARBA00048679"/>
    </source>
</evidence>
<evidence type="ECO:0000259" key="13">
    <source>
        <dbReference type="PROSITE" id="PS50011"/>
    </source>
</evidence>
<proteinExistence type="inferred from homology"/>
<dbReference type="GeneID" id="8248238"/>
<gene>
    <name evidence="14" type="ORF">MICPUN_62964</name>
</gene>
<dbReference type="RefSeq" id="XP_002509100.1">
    <property type="nucleotide sequence ID" value="XM_002509054.1"/>
</dbReference>
<dbReference type="OrthoDB" id="497521at2759"/>
<name>C1FJJ6_MICCC</name>
<dbReference type="PROSITE" id="PS50011">
    <property type="entry name" value="PROTEIN_KINASE_DOM"/>
    <property type="match status" value="1"/>
</dbReference>
<feature type="region of interest" description="Disordered" evidence="11">
    <location>
        <begin position="152"/>
        <end position="176"/>
    </location>
</feature>
<dbReference type="PANTHER" id="PTHR44329:SF298">
    <property type="entry name" value="MIXED LINEAGE KINASE DOMAIN-LIKE PROTEIN"/>
    <property type="match status" value="1"/>
</dbReference>
<protein>
    <recommendedName>
        <fullName evidence="2">non-specific serine/threonine protein kinase</fullName>
        <ecNumber evidence="2">2.7.11.1</ecNumber>
    </recommendedName>
</protein>
<dbReference type="STRING" id="296587.C1FJJ6"/>
<dbReference type="GO" id="GO:0005524">
    <property type="term" value="F:ATP binding"/>
    <property type="evidence" value="ECO:0007669"/>
    <property type="project" value="UniProtKB-UniRule"/>
</dbReference>
<feature type="domain" description="Protein kinase" evidence="13">
    <location>
        <begin position="770"/>
        <end position="1037"/>
    </location>
</feature>
<evidence type="ECO:0000256" key="5">
    <source>
        <dbReference type="ARBA" id="ARBA00022741"/>
    </source>
</evidence>
<feature type="region of interest" description="Disordered" evidence="11">
    <location>
        <begin position="461"/>
        <end position="480"/>
    </location>
</feature>
<dbReference type="PROSITE" id="PS00108">
    <property type="entry name" value="PROTEIN_KINASE_ST"/>
    <property type="match status" value="1"/>
</dbReference>
<dbReference type="PRINTS" id="PR00109">
    <property type="entry name" value="TYRKINASE"/>
</dbReference>
<dbReference type="GO" id="GO:0004674">
    <property type="term" value="F:protein serine/threonine kinase activity"/>
    <property type="evidence" value="ECO:0007669"/>
    <property type="project" value="UniProtKB-KW"/>
</dbReference>
<dbReference type="EC" id="2.7.11.1" evidence="2"/>
<feature type="binding site" evidence="10">
    <location>
        <position position="797"/>
    </location>
    <ligand>
        <name>ATP</name>
        <dbReference type="ChEBI" id="CHEBI:30616"/>
    </ligand>
</feature>
<dbReference type="SUPFAM" id="SSF50729">
    <property type="entry name" value="PH domain-like"/>
    <property type="match status" value="1"/>
</dbReference>
<dbReference type="eggNOG" id="KOG0192">
    <property type="taxonomic scope" value="Eukaryota"/>
</dbReference>
<dbReference type="EMBL" id="CP001577">
    <property type="protein sequence ID" value="ACO70358.1"/>
    <property type="molecule type" value="Genomic_DNA"/>
</dbReference>
<dbReference type="Proteomes" id="UP000002009">
    <property type="component" value="Chromosome 12"/>
</dbReference>
<dbReference type="InParanoid" id="C1FJJ6"/>
<feature type="compositionally biased region" description="Low complexity" evidence="11">
    <location>
        <begin position="527"/>
        <end position="538"/>
    </location>
</feature>
<dbReference type="InterPro" id="IPR000719">
    <property type="entry name" value="Prot_kinase_dom"/>
</dbReference>
<keyword evidence="6" id="KW-0418">Kinase</keyword>
<dbReference type="InterPro" id="IPR017441">
    <property type="entry name" value="Protein_kinase_ATP_BS"/>
</dbReference>
<feature type="region of interest" description="Disordered" evidence="11">
    <location>
        <begin position="308"/>
        <end position="429"/>
    </location>
</feature>
<dbReference type="InterPro" id="IPR001245">
    <property type="entry name" value="Ser-Thr/Tyr_kinase_cat_dom"/>
</dbReference>
<dbReference type="SUPFAM" id="SSF56112">
    <property type="entry name" value="Protein kinase-like (PK-like)"/>
    <property type="match status" value="1"/>
</dbReference>
<feature type="compositionally biased region" description="Acidic residues" evidence="11">
    <location>
        <begin position="559"/>
        <end position="575"/>
    </location>
</feature>
<dbReference type="SMART" id="SM00233">
    <property type="entry name" value="PH"/>
    <property type="match status" value="1"/>
</dbReference>
<feature type="region of interest" description="Disordered" evidence="11">
    <location>
        <begin position="1"/>
        <end position="139"/>
    </location>
</feature>
<dbReference type="InterPro" id="IPR051681">
    <property type="entry name" value="Ser/Thr_Kinases-Pseudokinases"/>
</dbReference>
<dbReference type="FunFam" id="3.30.200.20:FF:000060">
    <property type="entry name" value="Serine/threonine-protein kinase isoform 1"/>
    <property type="match status" value="1"/>
</dbReference>
<comment type="similarity">
    <text evidence="1">Belongs to the protein kinase superfamily. TKL Ser/Thr protein kinase family. RAF subfamily.</text>
</comment>
<feature type="compositionally biased region" description="Low complexity" evidence="11">
    <location>
        <begin position="318"/>
        <end position="329"/>
    </location>
</feature>
<evidence type="ECO:0000256" key="2">
    <source>
        <dbReference type="ARBA" id="ARBA00012513"/>
    </source>
</evidence>
<feature type="domain" description="PH" evidence="12">
    <location>
        <begin position="182"/>
        <end position="314"/>
    </location>
</feature>
<dbReference type="Gene3D" id="1.10.510.10">
    <property type="entry name" value="Transferase(Phosphotransferase) domain 1"/>
    <property type="match status" value="1"/>
</dbReference>
<dbReference type="PROSITE" id="PS00107">
    <property type="entry name" value="PROTEIN_KINASE_ATP"/>
    <property type="match status" value="1"/>
</dbReference>
<dbReference type="Gene3D" id="3.30.200.20">
    <property type="entry name" value="Phosphorylase Kinase, domain 1"/>
    <property type="match status" value="1"/>
</dbReference>